<reference evidence="1" key="1">
    <citation type="submission" date="2014-11" db="EMBL/GenBank/DDBJ databases">
        <authorList>
            <person name="Amaro Gonzalez C."/>
        </authorList>
    </citation>
    <scope>NUCLEOTIDE SEQUENCE</scope>
</reference>
<sequence length="42" mass="5007">MRCFIVLIYCQVCAKIWKFLQLHSSKLILNIGLRLFYHSCFG</sequence>
<proteinExistence type="predicted"/>
<dbReference type="EMBL" id="GBXM01055634">
    <property type="protein sequence ID" value="JAH52943.1"/>
    <property type="molecule type" value="Transcribed_RNA"/>
</dbReference>
<organism evidence="1">
    <name type="scientific">Anguilla anguilla</name>
    <name type="common">European freshwater eel</name>
    <name type="synonym">Muraena anguilla</name>
    <dbReference type="NCBI Taxonomy" id="7936"/>
    <lineage>
        <taxon>Eukaryota</taxon>
        <taxon>Metazoa</taxon>
        <taxon>Chordata</taxon>
        <taxon>Craniata</taxon>
        <taxon>Vertebrata</taxon>
        <taxon>Euteleostomi</taxon>
        <taxon>Actinopterygii</taxon>
        <taxon>Neopterygii</taxon>
        <taxon>Teleostei</taxon>
        <taxon>Anguilliformes</taxon>
        <taxon>Anguillidae</taxon>
        <taxon>Anguilla</taxon>
    </lineage>
</organism>
<evidence type="ECO:0000313" key="1">
    <source>
        <dbReference type="EMBL" id="JAH52943.1"/>
    </source>
</evidence>
<protein>
    <submittedName>
        <fullName evidence="1">Uncharacterized protein</fullName>
    </submittedName>
</protein>
<accession>A0A0E9TJN7</accession>
<dbReference type="AlphaFoldDB" id="A0A0E9TJN7"/>
<reference evidence="1" key="2">
    <citation type="journal article" date="2015" name="Fish Shellfish Immunol.">
        <title>Early steps in the European eel (Anguilla anguilla)-Vibrio vulnificus interaction in the gills: Role of the RtxA13 toxin.</title>
        <authorList>
            <person name="Callol A."/>
            <person name="Pajuelo D."/>
            <person name="Ebbesson L."/>
            <person name="Teles M."/>
            <person name="MacKenzie S."/>
            <person name="Amaro C."/>
        </authorList>
    </citation>
    <scope>NUCLEOTIDE SEQUENCE</scope>
</reference>
<name>A0A0E9TJN7_ANGAN</name>